<dbReference type="SMART" id="SM00020">
    <property type="entry name" value="Tryp_SPc"/>
    <property type="match status" value="1"/>
</dbReference>
<keyword evidence="2" id="KW-1015">Disulfide bond</keyword>
<dbReference type="EMBL" id="JADXDR010000009">
    <property type="protein sequence ID" value="KAI7846121.1"/>
    <property type="molecule type" value="Genomic_DNA"/>
</dbReference>
<organism evidence="6 7">
    <name type="scientific">Chlorella ohadii</name>
    <dbReference type="NCBI Taxonomy" id="2649997"/>
    <lineage>
        <taxon>Eukaryota</taxon>
        <taxon>Viridiplantae</taxon>
        <taxon>Chlorophyta</taxon>
        <taxon>core chlorophytes</taxon>
        <taxon>Trebouxiophyceae</taxon>
        <taxon>Chlorellales</taxon>
        <taxon>Chlorellaceae</taxon>
        <taxon>Chlorella clade</taxon>
        <taxon>Chlorella</taxon>
    </lineage>
</organism>
<feature type="signal peptide" evidence="4">
    <location>
        <begin position="1"/>
        <end position="21"/>
    </location>
</feature>
<feature type="domain" description="Peptidase S1" evidence="5">
    <location>
        <begin position="49"/>
        <end position="325"/>
    </location>
</feature>
<evidence type="ECO:0000256" key="3">
    <source>
        <dbReference type="SAM" id="MobiDB-lite"/>
    </source>
</evidence>
<sequence length="484" mass="51776">MSHRACLWALLLLAAATCCCAASPQVVGGKPRRTAPGSRPSSSPVKPAIVGGDAAPIGRYRYMASLRYNDDVNTPFCGGTLIHPLVVLTAGHCLTDPFTGKNYSEIGYPGMQPPLVRVGGYWYGEEPSSKGELFRVVRQVVNPNFKIGFTPPLTYNFLNNDVALLLLDRPSTMPVVKLLGPPTPANSKPKNPVPDWSKVTVMGWGLDWWFTFPDRLQEVDQQLLPLSTCQKLWGRPNPPWNDGWQDQQVLNTFSTNSMICAGGNWPVGDKGFCPGDSGGPLIVKGASWAQDVQIGSVSFTSSSCMGADVYANIPSVWPWINSTLFALTGNYLNEPFKPTTGSVSSPGPQIDGFNGKQYSSERSVLKSANTPQTLKVMATPQYSVTAAMALPTGGVSNGPFIGAQRGRAPPNIRGSAPSKNSTVATTYVFKRGSTTVQAALEGSPARMAVRVNGGIVQQGITLAIPGGRVVYPRFQARSVVGLWA</sequence>
<feature type="chain" id="PRO_5041995222" description="Peptidase S1 domain-containing protein" evidence="4">
    <location>
        <begin position="22"/>
        <end position="484"/>
    </location>
</feature>
<dbReference type="CDD" id="cd00190">
    <property type="entry name" value="Tryp_SPc"/>
    <property type="match status" value="1"/>
</dbReference>
<name>A0AAD5E0R5_9CHLO</name>
<dbReference type="PANTHER" id="PTHR24276">
    <property type="entry name" value="POLYSERASE-RELATED"/>
    <property type="match status" value="1"/>
</dbReference>
<evidence type="ECO:0000259" key="5">
    <source>
        <dbReference type="PROSITE" id="PS50240"/>
    </source>
</evidence>
<dbReference type="AlphaFoldDB" id="A0AAD5E0R5"/>
<evidence type="ECO:0000256" key="4">
    <source>
        <dbReference type="SAM" id="SignalP"/>
    </source>
</evidence>
<protein>
    <recommendedName>
        <fullName evidence="5">Peptidase S1 domain-containing protein</fullName>
    </recommendedName>
</protein>
<dbReference type="InterPro" id="IPR009003">
    <property type="entry name" value="Peptidase_S1_PA"/>
</dbReference>
<proteinExistence type="inferred from homology"/>
<dbReference type="PROSITE" id="PS00134">
    <property type="entry name" value="TRYPSIN_HIS"/>
    <property type="match status" value="1"/>
</dbReference>
<gene>
    <name evidence="6" type="ORF">COHA_000382</name>
</gene>
<evidence type="ECO:0000313" key="7">
    <source>
        <dbReference type="Proteomes" id="UP001205105"/>
    </source>
</evidence>
<dbReference type="SUPFAM" id="SSF50494">
    <property type="entry name" value="Trypsin-like serine proteases"/>
    <property type="match status" value="1"/>
</dbReference>
<dbReference type="InterPro" id="IPR001314">
    <property type="entry name" value="Peptidase_S1A"/>
</dbReference>
<dbReference type="Gene3D" id="2.40.10.10">
    <property type="entry name" value="Trypsin-like serine proteases"/>
    <property type="match status" value="1"/>
</dbReference>
<keyword evidence="7" id="KW-1185">Reference proteome</keyword>
<dbReference type="GO" id="GO:0004252">
    <property type="term" value="F:serine-type endopeptidase activity"/>
    <property type="evidence" value="ECO:0007669"/>
    <property type="project" value="InterPro"/>
</dbReference>
<dbReference type="PRINTS" id="PR00722">
    <property type="entry name" value="CHYMOTRYPSIN"/>
</dbReference>
<evidence type="ECO:0000256" key="2">
    <source>
        <dbReference type="ARBA" id="ARBA00023157"/>
    </source>
</evidence>
<dbReference type="PANTHER" id="PTHR24276:SF98">
    <property type="entry name" value="FI18310P1-RELATED"/>
    <property type="match status" value="1"/>
</dbReference>
<comment type="caution">
    <text evidence="6">The sequence shown here is derived from an EMBL/GenBank/DDBJ whole genome shotgun (WGS) entry which is preliminary data.</text>
</comment>
<dbReference type="InterPro" id="IPR043504">
    <property type="entry name" value="Peptidase_S1_PA_chymotrypsin"/>
</dbReference>
<dbReference type="InterPro" id="IPR050430">
    <property type="entry name" value="Peptidase_S1"/>
</dbReference>
<dbReference type="InterPro" id="IPR018114">
    <property type="entry name" value="TRYPSIN_HIS"/>
</dbReference>
<accession>A0AAD5E0R5</accession>
<dbReference type="GO" id="GO:0006508">
    <property type="term" value="P:proteolysis"/>
    <property type="evidence" value="ECO:0007669"/>
    <property type="project" value="InterPro"/>
</dbReference>
<feature type="region of interest" description="Disordered" evidence="3">
    <location>
        <begin position="25"/>
        <end position="48"/>
    </location>
</feature>
<evidence type="ECO:0000313" key="6">
    <source>
        <dbReference type="EMBL" id="KAI7846121.1"/>
    </source>
</evidence>
<comment type="similarity">
    <text evidence="1">Belongs to the peptidase S1 family.</text>
</comment>
<dbReference type="Proteomes" id="UP001205105">
    <property type="component" value="Unassembled WGS sequence"/>
</dbReference>
<dbReference type="PROSITE" id="PS50240">
    <property type="entry name" value="TRYPSIN_DOM"/>
    <property type="match status" value="1"/>
</dbReference>
<dbReference type="Pfam" id="PF00089">
    <property type="entry name" value="Trypsin"/>
    <property type="match status" value="1"/>
</dbReference>
<reference evidence="6" key="1">
    <citation type="submission" date="2020-11" db="EMBL/GenBank/DDBJ databases">
        <title>Chlorella ohadii genome sequencing and assembly.</title>
        <authorList>
            <person name="Murik O."/>
            <person name="Treves H."/>
            <person name="Kedem I."/>
            <person name="Shotland Y."/>
            <person name="Kaplan A."/>
        </authorList>
    </citation>
    <scope>NUCLEOTIDE SEQUENCE</scope>
    <source>
        <strain evidence="6">1</strain>
    </source>
</reference>
<keyword evidence="4" id="KW-0732">Signal</keyword>
<dbReference type="InterPro" id="IPR001254">
    <property type="entry name" value="Trypsin_dom"/>
</dbReference>
<evidence type="ECO:0000256" key="1">
    <source>
        <dbReference type="ARBA" id="ARBA00007664"/>
    </source>
</evidence>